<accession>A0A9N9ZJR0</accession>
<name>A0A9N9ZJR0_9HYPO</name>
<organism evidence="2 3">
    <name type="scientific">Clonostachys solani</name>
    <dbReference type="NCBI Taxonomy" id="160281"/>
    <lineage>
        <taxon>Eukaryota</taxon>
        <taxon>Fungi</taxon>
        <taxon>Dikarya</taxon>
        <taxon>Ascomycota</taxon>
        <taxon>Pezizomycotina</taxon>
        <taxon>Sordariomycetes</taxon>
        <taxon>Hypocreomycetidae</taxon>
        <taxon>Hypocreales</taxon>
        <taxon>Bionectriaceae</taxon>
        <taxon>Clonostachys</taxon>
    </lineage>
</organism>
<comment type="caution">
    <text evidence="2">The sequence shown here is derived from an EMBL/GenBank/DDBJ whole genome shotgun (WGS) entry which is preliminary data.</text>
</comment>
<dbReference type="EMBL" id="CABFOC020000063">
    <property type="protein sequence ID" value="CAH0056701.1"/>
    <property type="molecule type" value="Genomic_DNA"/>
</dbReference>
<evidence type="ECO:0000313" key="2">
    <source>
        <dbReference type="EMBL" id="CAH0056701.1"/>
    </source>
</evidence>
<proteinExistence type="predicted"/>
<dbReference type="OrthoDB" id="10438870at2759"/>
<dbReference type="AlphaFoldDB" id="A0A9N9ZJR0"/>
<feature type="region of interest" description="Disordered" evidence="1">
    <location>
        <begin position="44"/>
        <end position="66"/>
    </location>
</feature>
<dbReference type="Proteomes" id="UP000775872">
    <property type="component" value="Unassembled WGS sequence"/>
</dbReference>
<evidence type="ECO:0000256" key="1">
    <source>
        <dbReference type="SAM" id="MobiDB-lite"/>
    </source>
</evidence>
<gene>
    <name evidence="2" type="ORF">CSOL1703_00006647</name>
</gene>
<keyword evidence="3" id="KW-1185">Reference proteome</keyword>
<reference evidence="2" key="1">
    <citation type="submission" date="2021-10" db="EMBL/GenBank/DDBJ databases">
        <authorList>
            <person name="Piombo E."/>
        </authorList>
    </citation>
    <scope>NUCLEOTIDE SEQUENCE</scope>
</reference>
<sequence>MAPMSGLAREVMIRSDGKVGGVGVLPMSHVNLQDPEDPLMHRRPERRAAHETGQVTGGRHRGAELV</sequence>
<evidence type="ECO:0000313" key="3">
    <source>
        <dbReference type="Proteomes" id="UP000775872"/>
    </source>
</evidence>
<protein>
    <submittedName>
        <fullName evidence="2">Uncharacterized protein</fullName>
    </submittedName>
</protein>